<dbReference type="InterPro" id="IPR036420">
    <property type="entry name" value="BRCT_dom_sf"/>
</dbReference>
<dbReference type="Pfam" id="PF04675">
    <property type="entry name" value="DNA_ligase_A_N"/>
    <property type="match status" value="1"/>
</dbReference>
<evidence type="ECO:0000313" key="21">
    <source>
        <dbReference type="RefSeq" id="XP_014680945.1"/>
    </source>
</evidence>
<evidence type="ECO:0000256" key="13">
    <source>
        <dbReference type="ARBA" id="ARBA00023242"/>
    </source>
</evidence>
<keyword evidence="11 15" id="KW-0233">DNA recombination</keyword>
<dbReference type="InterPro" id="IPR012340">
    <property type="entry name" value="NA-bd_OB-fold"/>
</dbReference>
<reference evidence="20 21" key="1">
    <citation type="submission" date="2025-05" db="UniProtKB">
        <authorList>
            <consortium name="RefSeq"/>
        </authorList>
    </citation>
    <scope>IDENTIFICATION</scope>
</reference>
<dbReference type="RefSeq" id="XP_014680944.1">
    <property type="nucleotide sequence ID" value="XM_014825458.1"/>
</dbReference>
<dbReference type="InterPro" id="IPR001357">
    <property type="entry name" value="BRCT_dom"/>
</dbReference>
<dbReference type="InterPro" id="IPR036599">
    <property type="entry name" value="DNA_ligase_N_sf"/>
</dbReference>
<dbReference type="PROSITE" id="PS50172">
    <property type="entry name" value="BRCT"/>
    <property type="match status" value="2"/>
</dbReference>
<dbReference type="SUPFAM" id="SSF117018">
    <property type="entry name" value="ATP-dependent DNA ligase DNA-binding domain"/>
    <property type="match status" value="1"/>
</dbReference>
<dbReference type="InterPro" id="IPR000977">
    <property type="entry name" value="DNA_ligase_ATP-dep"/>
</dbReference>
<dbReference type="PANTHER" id="PTHR45997:SF1">
    <property type="entry name" value="DNA LIGASE 4"/>
    <property type="match status" value="1"/>
</dbReference>
<dbReference type="PROSITE" id="PS00333">
    <property type="entry name" value="DNA_LIGASE_A2"/>
    <property type="match status" value="1"/>
</dbReference>
<keyword evidence="8 15" id="KW-0227">DNA damage</keyword>
<feature type="domain" description="BRCT" evidence="18">
    <location>
        <begin position="659"/>
        <end position="748"/>
    </location>
</feature>
<dbReference type="InterPro" id="IPR012310">
    <property type="entry name" value="DNA_ligase_ATP-dep_cent"/>
</dbReference>
<evidence type="ECO:0000256" key="11">
    <source>
        <dbReference type="ARBA" id="ARBA00023172"/>
    </source>
</evidence>
<dbReference type="Pfam" id="PF04679">
    <property type="entry name" value="DNA_ligase_A_C"/>
    <property type="match status" value="1"/>
</dbReference>
<protein>
    <recommendedName>
        <fullName evidence="15">DNA ligase</fullName>
        <ecNumber evidence="15">6.5.1.1</ecNumber>
    </recommendedName>
</protein>
<keyword evidence="19" id="KW-1185">Reference proteome</keyword>
<evidence type="ECO:0000256" key="2">
    <source>
        <dbReference type="ARBA" id="ARBA00004123"/>
    </source>
</evidence>
<keyword evidence="10" id="KW-0460">Magnesium</keyword>
<dbReference type="SMART" id="SM00292">
    <property type="entry name" value="BRCT"/>
    <property type="match status" value="2"/>
</dbReference>
<dbReference type="SUPFAM" id="SSF56091">
    <property type="entry name" value="DNA ligase/mRNA capping enzyme, catalytic domain"/>
    <property type="match status" value="1"/>
</dbReference>
<evidence type="ECO:0000256" key="7">
    <source>
        <dbReference type="ARBA" id="ARBA00022741"/>
    </source>
</evidence>
<gene>
    <name evidence="20 21" type="primary">LOC106820865</name>
</gene>
<dbReference type="Pfam" id="PF11411">
    <property type="entry name" value="DNA_ligase_IV"/>
    <property type="match status" value="1"/>
</dbReference>
<feature type="domain" description="ATP-dependent DNA ligase family profile" evidence="17">
    <location>
        <begin position="354"/>
        <end position="491"/>
    </location>
</feature>
<keyword evidence="4 15" id="KW-0436">Ligase</keyword>
<keyword evidence="9 15" id="KW-0067">ATP-binding</keyword>
<evidence type="ECO:0000256" key="3">
    <source>
        <dbReference type="ARBA" id="ARBA00007572"/>
    </source>
</evidence>
<feature type="domain" description="BRCT" evidence="18">
    <location>
        <begin position="811"/>
        <end position="915"/>
    </location>
</feature>
<dbReference type="InterPro" id="IPR029710">
    <property type="entry name" value="LIG4"/>
</dbReference>
<keyword evidence="12 15" id="KW-0234">DNA repair</keyword>
<sequence>MEEAVPTSVASKVPFLEVCNQLEKISQRCGLDKKKKRLEEFVEKWRSFHDKIHKDNQKTKDSFYPAIRLFLPQLEKERAAYGIKETTLAKEYIKILCIAKDSPDALKLINFRSPKQAKDGTDFAAVAYFVLKNRCVAKGTLTIKDVNDCLDGIAEGNVSKNRVLATRNLQKLIRECTALEQKWLIRMILKDMKIGISQSSVFKVFHPDAEDMYNVTNNLEKVCLQLHDRSKRSHEVEISVFSCFRPMLAEQASPEKVEKLMGHGKFFIETKWDGERMQLHKKGNEYKYFSRGGYEYTKTFGSSSLEGTLTPYIADCFLKDIHTCILDGEMLVYHIEEDFIGSKAENIDIKSTMPDRRDVQPIFCVFDIVLYNDTVLTNKPLTERMGYMHESKLLTPRTGRIIFTDRKEASTAGEAVEALNNAIDERSEGIVVKLPSSIYKPNVRNKGGWLKVKPEYVGSLMDEVDVLIVGGYFGVGKRSGLVSHFMVAVAVPAKQLGDNPTVFRSLGRVGSGYSMTELHDLCVKLKDKWQVFKKKSPPTCIILGLEKPDLWLEPSQGYIVQIKATEITKSDKYGTGCTLRFPRVEHVRYDKAWYDCMTTTELEELRKNAEGKLASRHVALREDDDAEMPAVKKRRIYKAEQTISVPAQFQPADVTGLKKLSELLQGREICVVNGPPSHSKQTLEKMAVEHGATIVQHPGERTWCVVTDKVNLRVRNMIEHDDYDVVRASWLIRCVERNTFTEWSPADMLHASPATTRHFADGFDASGDSYTTDTTPSQLKTALMAVSDEAKETMTPDRIAELEQEYWPNEPLLGVFRLCRVYVDRYRVIGESSTVIKNSSLELTELELRFHGATIADYTDDRVTHVVVCERDTSRLSELRSVNRARQRKYKIVIKQWVCKSLESKFLHSERCYEPH</sequence>
<dbReference type="SUPFAM" id="SSF50249">
    <property type="entry name" value="Nucleic acid-binding proteins"/>
    <property type="match status" value="1"/>
</dbReference>
<dbReference type="Gene3D" id="3.40.50.10190">
    <property type="entry name" value="BRCT domain"/>
    <property type="match status" value="2"/>
</dbReference>
<comment type="catalytic activity">
    <reaction evidence="14 15">
        <text>ATP + (deoxyribonucleotide)n-3'-hydroxyl + 5'-phospho-(deoxyribonucleotide)m = (deoxyribonucleotide)n+m + AMP + diphosphate.</text>
        <dbReference type="EC" id="6.5.1.1"/>
    </reaction>
</comment>
<dbReference type="GeneID" id="106820865"/>
<dbReference type="PROSITE" id="PS00697">
    <property type="entry name" value="DNA_LIGASE_A1"/>
    <property type="match status" value="1"/>
</dbReference>
<dbReference type="PROSITE" id="PS50160">
    <property type="entry name" value="DNA_LIGASE_A3"/>
    <property type="match status" value="1"/>
</dbReference>
<dbReference type="Gene3D" id="3.30.470.30">
    <property type="entry name" value="DNA ligase/mRNA capping enzyme"/>
    <property type="match status" value="1"/>
</dbReference>
<evidence type="ECO:0000256" key="15">
    <source>
        <dbReference type="RuleBase" id="RU000617"/>
    </source>
</evidence>
<keyword evidence="7 15" id="KW-0547">Nucleotide-binding</keyword>
<keyword evidence="13" id="KW-0539">Nucleus</keyword>
<dbReference type="Pfam" id="PF01068">
    <property type="entry name" value="DNA_ligase_A_M"/>
    <property type="match status" value="1"/>
</dbReference>
<dbReference type="Gene3D" id="1.10.3260.10">
    <property type="entry name" value="DNA ligase, ATP-dependent, N-terminal domain"/>
    <property type="match status" value="1"/>
</dbReference>
<evidence type="ECO:0000256" key="12">
    <source>
        <dbReference type="ARBA" id="ARBA00023204"/>
    </source>
</evidence>
<comment type="subcellular location">
    <subcellularLocation>
        <location evidence="2">Nucleus</location>
    </subcellularLocation>
</comment>
<dbReference type="InterPro" id="IPR016059">
    <property type="entry name" value="DNA_ligase_ATP-dep_CS"/>
</dbReference>
<dbReference type="EC" id="6.5.1.1" evidence="15"/>
<dbReference type="CDD" id="cd07903">
    <property type="entry name" value="Adenylation_DNA_ligase_IV"/>
    <property type="match status" value="1"/>
</dbReference>
<dbReference type="Proteomes" id="UP000695022">
    <property type="component" value="Unplaced"/>
</dbReference>
<dbReference type="SUPFAM" id="SSF52113">
    <property type="entry name" value="BRCT domain"/>
    <property type="match status" value="2"/>
</dbReference>
<dbReference type="RefSeq" id="XP_014680945.1">
    <property type="nucleotide sequence ID" value="XM_014825459.1"/>
</dbReference>
<dbReference type="InterPro" id="IPR012308">
    <property type="entry name" value="DNA_ligase_ATP-dep_N"/>
</dbReference>
<evidence type="ECO:0000256" key="14">
    <source>
        <dbReference type="ARBA" id="ARBA00034003"/>
    </source>
</evidence>
<comment type="similarity">
    <text evidence="3 16">Belongs to the ATP-dependent DNA ligase family.</text>
</comment>
<evidence type="ECO:0000256" key="9">
    <source>
        <dbReference type="ARBA" id="ARBA00022840"/>
    </source>
</evidence>
<dbReference type="InterPro" id="IPR044125">
    <property type="entry name" value="Adenylation_DNA_ligase_IV"/>
</dbReference>
<evidence type="ECO:0000256" key="1">
    <source>
        <dbReference type="ARBA" id="ARBA00001946"/>
    </source>
</evidence>
<evidence type="ECO:0000259" key="17">
    <source>
        <dbReference type="PROSITE" id="PS50160"/>
    </source>
</evidence>
<evidence type="ECO:0000256" key="4">
    <source>
        <dbReference type="ARBA" id="ARBA00022598"/>
    </source>
</evidence>
<dbReference type="CDD" id="cd07968">
    <property type="entry name" value="OBF_DNA_ligase_IV"/>
    <property type="match status" value="1"/>
</dbReference>
<accession>A0ABM1F924</accession>
<proteinExistence type="inferred from homology"/>
<dbReference type="Pfam" id="PF00533">
    <property type="entry name" value="BRCT"/>
    <property type="match status" value="1"/>
</dbReference>
<evidence type="ECO:0000259" key="18">
    <source>
        <dbReference type="PROSITE" id="PS50172"/>
    </source>
</evidence>
<dbReference type="PANTHER" id="PTHR45997">
    <property type="entry name" value="DNA LIGASE 4"/>
    <property type="match status" value="1"/>
</dbReference>
<evidence type="ECO:0000313" key="20">
    <source>
        <dbReference type="RefSeq" id="XP_014680944.1"/>
    </source>
</evidence>
<name>A0ABM1F924_PRICU</name>
<evidence type="ECO:0000256" key="6">
    <source>
        <dbReference type="ARBA" id="ARBA00022737"/>
    </source>
</evidence>
<evidence type="ECO:0000256" key="8">
    <source>
        <dbReference type="ARBA" id="ARBA00022763"/>
    </source>
</evidence>
<comment type="cofactor">
    <cofactor evidence="1">
        <name>Mg(2+)</name>
        <dbReference type="ChEBI" id="CHEBI:18420"/>
    </cofactor>
</comment>
<evidence type="ECO:0000256" key="16">
    <source>
        <dbReference type="RuleBase" id="RU004196"/>
    </source>
</evidence>
<evidence type="ECO:0000313" key="19">
    <source>
        <dbReference type="Proteomes" id="UP000695022"/>
    </source>
</evidence>
<dbReference type="InterPro" id="IPR021536">
    <property type="entry name" value="DNA_ligase_IV_dom"/>
</dbReference>
<dbReference type="InterPro" id="IPR012309">
    <property type="entry name" value="DNA_ligase_ATP-dep_C"/>
</dbReference>
<evidence type="ECO:0000256" key="5">
    <source>
        <dbReference type="ARBA" id="ARBA00022723"/>
    </source>
</evidence>
<dbReference type="NCBIfam" id="TIGR00574">
    <property type="entry name" value="dnl1"/>
    <property type="match status" value="1"/>
</dbReference>
<keyword evidence="6" id="KW-0677">Repeat</keyword>
<dbReference type="Gene3D" id="2.40.50.140">
    <property type="entry name" value="Nucleic acid-binding proteins"/>
    <property type="match status" value="1"/>
</dbReference>
<evidence type="ECO:0000256" key="10">
    <source>
        <dbReference type="ARBA" id="ARBA00022842"/>
    </source>
</evidence>
<organism evidence="19 21">
    <name type="scientific">Priapulus caudatus</name>
    <name type="common">Priapulid worm</name>
    <dbReference type="NCBI Taxonomy" id="37621"/>
    <lineage>
        <taxon>Eukaryota</taxon>
        <taxon>Metazoa</taxon>
        <taxon>Ecdysozoa</taxon>
        <taxon>Scalidophora</taxon>
        <taxon>Priapulida</taxon>
        <taxon>Priapulimorpha</taxon>
        <taxon>Priapulimorphida</taxon>
        <taxon>Priapulidae</taxon>
        <taxon>Priapulus</taxon>
    </lineage>
</organism>
<keyword evidence="5" id="KW-0479">Metal-binding</keyword>